<keyword evidence="1" id="KW-0472">Membrane</keyword>
<evidence type="ECO:0008006" key="4">
    <source>
        <dbReference type="Google" id="ProtNLM"/>
    </source>
</evidence>
<name>A0ABW0NRP8_9MICO</name>
<sequence length="221" mass="23926">MTNHNAQSRVDRWCAVYTRGLPEEVASERREELAADVLDHTEWSAFQGNRPRAIARAITWRTIKGIPSDLAWRRAQLRAVDSAGYRMRPFDGWLLLGATALGIGLVALALTAVIRDGNGILIGDASAMPTLVAALGIMCGLLLLLREQTRPLGSLWIAAGAPVVVTVGVGLLAKNTTLLFYVSQSTPLWGVGQASIATCVAVFYIAATAWWTPERRKSSSR</sequence>
<evidence type="ECO:0000256" key="1">
    <source>
        <dbReference type="SAM" id="Phobius"/>
    </source>
</evidence>
<evidence type="ECO:0000313" key="2">
    <source>
        <dbReference type="EMBL" id="MFC5503121.1"/>
    </source>
</evidence>
<dbReference type="EMBL" id="JBHSMG010000003">
    <property type="protein sequence ID" value="MFC5503121.1"/>
    <property type="molecule type" value="Genomic_DNA"/>
</dbReference>
<comment type="caution">
    <text evidence="2">The sequence shown here is derived from an EMBL/GenBank/DDBJ whole genome shotgun (WGS) entry which is preliminary data.</text>
</comment>
<feature type="transmembrane region" description="Helical" evidence="1">
    <location>
        <begin position="152"/>
        <end position="173"/>
    </location>
</feature>
<feature type="transmembrane region" description="Helical" evidence="1">
    <location>
        <begin position="93"/>
        <end position="114"/>
    </location>
</feature>
<dbReference type="RefSeq" id="WP_386740834.1">
    <property type="nucleotide sequence ID" value="NZ_JBHSMG010000003.1"/>
</dbReference>
<protein>
    <recommendedName>
        <fullName evidence="4">DUF1700 domain-containing protein</fullName>
    </recommendedName>
</protein>
<keyword evidence="1" id="KW-1133">Transmembrane helix</keyword>
<keyword evidence="1" id="KW-0812">Transmembrane</keyword>
<evidence type="ECO:0000313" key="3">
    <source>
        <dbReference type="Proteomes" id="UP001596039"/>
    </source>
</evidence>
<keyword evidence="3" id="KW-1185">Reference proteome</keyword>
<accession>A0ABW0NRP8</accession>
<organism evidence="2 3">
    <name type="scientific">Lysinimonas soli</name>
    <dbReference type="NCBI Taxonomy" id="1074233"/>
    <lineage>
        <taxon>Bacteria</taxon>
        <taxon>Bacillati</taxon>
        <taxon>Actinomycetota</taxon>
        <taxon>Actinomycetes</taxon>
        <taxon>Micrococcales</taxon>
        <taxon>Microbacteriaceae</taxon>
        <taxon>Lysinimonas</taxon>
    </lineage>
</organism>
<dbReference type="Proteomes" id="UP001596039">
    <property type="component" value="Unassembled WGS sequence"/>
</dbReference>
<reference evidence="3" key="1">
    <citation type="journal article" date="2019" name="Int. J. Syst. Evol. Microbiol.">
        <title>The Global Catalogue of Microorganisms (GCM) 10K type strain sequencing project: providing services to taxonomists for standard genome sequencing and annotation.</title>
        <authorList>
            <consortium name="The Broad Institute Genomics Platform"/>
            <consortium name="The Broad Institute Genome Sequencing Center for Infectious Disease"/>
            <person name="Wu L."/>
            <person name="Ma J."/>
        </authorList>
    </citation>
    <scope>NUCLEOTIDE SEQUENCE [LARGE SCALE GENOMIC DNA]</scope>
    <source>
        <strain evidence="3">CGMCC 4.6997</strain>
    </source>
</reference>
<gene>
    <name evidence="2" type="ORF">ACFPJ4_12800</name>
</gene>
<feature type="transmembrane region" description="Helical" evidence="1">
    <location>
        <begin position="193"/>
        <end position="212"/>
    </location>
</feature>
<feature type="transmembrane region" description="Helical" evidence="1">
    <location>
        <begin position="126"/>
        <end position="145"/>
    </location>
</feature>
<proteinExistence type="predicted"/>